<dbReference type="InterPro" id="IPR017452">
    <property type="entry name" value="GPCR_Rhodpsn_7TM"/>
</dbReference>
<feature type="domain" description="G-protein coupled receptors family 1 profile" evidence="10">
    <location>
        <begin position="8"/>
        <end position="242"/>
    </location>
</feature>
<evidence type="ECO:0000256" key="9">
    <source>
        <dbReference type="SAM" id="Phobius"/>
    </source>
</evidence>
<dbReference type="EMBL" id="CAXITT010000001">
    <property type="protein sequence ID" value="CAL1525861.1"/>
    <property type="molecule type" value="Genomic_DNA"/>
</dbReference>
<evidence type="ECO:0000256" key="8">
    <source>
        <dbReference type="ARBA" id="ARBA00023224"/>
    </source>
</evidence>
<evidence type="ECO:0000256" key="7">
    <source>
        <dbReference type="ARBA" id="ARBA00023170"/>
    </source>
</evidence>
<sequence length="242" mass="27099">FTLLGIVTNIINIRVFYHQGVTSDSTTVAFVALSVSDLLGCIFMIPQPLCFYFEAHLKSDDIFFRNCYTLTLMPSTYPHLILHKITCFVTVYMSVERAICVIFPFKVRRIIKVKSTIFIMITIYVLIIVSYAPYAANVSISWMADPARNESLKAVNVITPLGIIFTTTNSLFHSLILTTSAMIVVFVTTVAMVTRLKASMKWREMASTTTGSSGQKYTRVARNVESVKIVTAITSVYLVCLL</sequence>
<dbReference type="GO" id="GO:0005886">
    <property type="term" value="C:plasma membrane"/>
    <property type="evidence" value="ECO:0007669"/>
    <property type="project" value="UniProtKB-SubCell"/>
</dbReference>
<feature type="transmembrane region" description="Helical" evidence="9">
    <location>
        <begin position="117"/>
        <end position="136"/>
    </location>
</feature>
<proteinExistence type="predicted"/>
<dbReference type="Proteomes" id="UP001497497">
    <property type="component" value="Unassembled WGS sequence"/>
</dbReference>
<keyword evidence="12" id="KW-1185">Reference proteome</keyword>
<keyword evidence="7" id="KW-0675">Receptor</keyword>
<evidence type="ECO:0000256" key="5">
    <source>
        <dbReference type="ARBA" id="ARBA00023040"/>
    </source>
</evidence>
<evidence type="ECO:0000256" key="1">
    <source>
        <dbReference type="ARBA" id="ARBA00004651"/>
    </source>
</evidence>
<dbReference type="PANTHER" id="PTHR24230">
    <property type="entry name" value="G-PROTEIN COUPLED RECEPTOR"/>
    <property type="match status" value="1"/>
</dbReference>
<keyword evidence="4 9" id="KW-1133">Transmembrane helix</keyword>
<evidence type="ECO:0000259" key="10">
    <source>
        <dbReference type="PROSITE" id="PS50262"/>
    </source>
</evidence>
<organism evidence="11 12">
    <name type="scientific">Lymnaea stagnalis</name>
    <name type="common">Great pond snail</name>
    <name type="synonym">Helix stagnalis</name>
    <dbReference type="NCBI Taxonomy" id="6523"/>
    <lineage>
        <taxon>Eukaryota</taxon>
        <taxon>Metazoa</taxon>
        <taxon>Spiralia</taxon>
        <taxon>Lophotrochozoa</taxon>
        <taxon>Mollusca</taxon>
        <taxon>Gastropoda</taxon>
        <taxon>Heterobranchia</taxon>
        <taxon>Euthyneura</taxon>
        <taxon>Panpulmonata</taxon>
        <taxon>Hygrophila</taxon>
        <taxon>Lymnaeoidea</taxon>
        <taxon>Lymnaeidae</taxon>
        <taxon>Lymnaea</taxon>
    </lineage>
</organism>
<feature type="transmembrane region" description="Helical" evidence="9">
    <location>
        <begin position="171"/>
        <end position="193"/>
    </location>
</feature>
<name>A0AAV2GXP4_LYMST</name>
<reference evidence="11 12" key="1">
    <citation type="submission" date="2024-04" db="EMBL/GenBank/DDBJ databases">
        <authorList>
            <consortium name="Genoscope - CEA"/>
            <person name="William W."/>
        </authorList>
    </citation>
    <scope>NUCLEOTIDE SEQUENCE [LARGE SCALE GENOMIC DNA]</scope>
</reference>
<feature type="non-terminal residue" evidence="11">
    <location>
        <position position="242"/>
    </location>
</feature>
<dbReference type="PANTHER" id="PTHR24230:SF152">
    <property type="entry name" value="G-PROTEIN COUPLED RECEPTORS FAMILY 1 PROFILE DOMAIN-CONTAINING PROTEIN"/>
    <property type="match status" value="1"/>
</dbReference>
<gene>
    <name evidence="11" type="ORF">GSLYS_00000038001</name>
</gene>
<keyword evidence="6 9" id="KW-0472">Membrane</keyword>
<dbReference type="AlphaFoldDB" id="A0AAV2GXP4"/>
<accession>A0AAV2GXP4</accession>
<evidence type="ECO:0000313" key="12">
    <source>
        <dbReference type="Proteomes" id="UP001497497"/>
    </source>
</evidence>
<feature type="non-terminal residue" evidence="11">
    <location>
        <position position="1"/>
    </location>
</feature>
<evidence type="ECO:0000256" key="3">
    <source>
        <dbReference type="ARBA" id="ARBA00022692"/>
    </source>
</evidence>
<dbReference type="GO" id="GO:0008528">
    <property type="term" value="F:G protein-coupled peptide receptor activity"/>
    <property type="evidence" value="ECO:0007669"/>
    <property type="project" value="TreeGrafter"/>
</dbReference>
<evidence type="ECO:0000256" key="6">
    <source>
        <dbReference type="ARBA" id="ARBA00023136"/>
    </source>
</evidence>
<comment type="caution">
    <text evidence="11">The sequence shown here is derived from an EMBL/GenBank/DDBJ whole genome shotgun (WGS) entry which is preliminary data.</text>
</comment>
<evidence type="ECO:0000313" key="11">
    <source>
        <dbReference type="EMBL" id="CAL1525861.1"/>
    </source>
</evidence>
<dbReference type="PROSITE" id="PS50262">
    <property type="entry name" value="G_PROTEIN_RECEP_F1_2"/>
    <property type="match status" value="1"/>
</dbReference>
<dbReference type="Gene3D" id="1.20.1070.10">
    <property type="entry name" value="Rhodopsin 7-helix transmembrane proteins"/>
    <property type="match status" value="1"/>
</dbReference>
<protein>
    <recommendedName>
        <fullName evidence="10">G-protein coupled receptors family 1 profile domain-containing protein</fullName>
    </recommendedName>
</protein>
<keyword evidence="5" id="KW-0297">G-protein coupled receptor</keyword>
<keyword evidence="2" id="KW-1003">Cell membrane</keyword>
<keyword evidence="3 9" id="KW-0812">Transmembrane</keyword>
<evidence type="ECO:0000256" key="2">
    <source>
        <dbReference type="ARBA" id="ARBA00022475"/>
    </source>
</evidence>
<keyword evidence="8" id="KW-0807">Transducer</keyword>
<evidence type="ECO:0000256" key="4">
    <source>
        <dbReference type="ARBA" id="ARBA00022989"/>
    </source>
</evidence>
<comment type="subcellular location">
    <subcellularLocation>
        <location evidence="1">Cell membrane</location>
        <topology evidence="1">Multi-pass membrane protein</topology>
    </subcellularLocation>
</comment>
<dbReference type="GO" id="GO:0007218">
    <property type="term" value="P:neuropeptide signaling pathway"/>
    <property type="evidence" value="ECO:0007669"/>
    <property type="project" value="TreeGrafter"/>
</dbReference>
<dbReference type="SUPFAM" id="SSF81321">
    <property type="entry name" value="Family A G protein-coupled receptor-like"/>
    <property type="match status" value="1"/>
</dbReference>